<accession>A0AA46TM29</accession>
<dbReference type="InterPro" id="IPR009003">
    <property type="entry name" value="Peptidase_S1_PA"/>
</dbReference>
<evidence type="ECO:0000256" key="2">
    <source>
        <dbReference type="ARBA" id="ARBA00022692"/>
    </source>
</evidence>
<dbReference type="Gene3D" id="2.40.10.10">
    <property type="entry name" value="Trypsin-like serine proteases"/>
    <property type="match status" value="2"/>
</dbReference>
<dbReference type="InterPro" id="IPR047680">
    <property type="entry name" value="MarP-like"/>
</dbReference>
<feature type="transmembrane region" description="Helical" evidence="5">
    <location>
        <begin position="101"/>
        <end position="120"/>
    </location>
</feature>
<dbReference type="SUPFAM" id="SSF50494">
    <property type="entry name" value="Trypsin-like serine proteases"/>
    <property type="match status" value="1"/>
</dbReference>
<dbReference type="GO" id="GO:0008233">
    <property type="term" value="F:peptidase activity"/>
    <property type="evidence" value="ECO:0007669"/>
    <property type="project" value="UniProtKB-KW"/>
</dbReference>
<dbReference type="EC" id="3.4.21.-" evidence="6"/>
<dbReference type="Pfam" id="PF13365">
    <property type="entry name" value="Trypsin_2"/>
    <property type="match status" value="1"/>
</dbReference>
<proteinExistence type="predicted"/>
<dbReference type="Pfam" id="PF02674">
    <property type="entry name" value="Colicin_V"/>
    <property type="match status" value="1"/>
</dbReference>
<keyword evidence="3 5" id="KW-1133">Transmembrane helix</keyword>
<dbReference type="KEGG" id="sgrg:L0C25_12060"/>
<evidence type="ECO:0000256" key="3">
    <source>
        <dbReference type="ARBA" id="ARBA00022989"/>
    </source>
</evidence>
<name>A0AA46TM29_9ACTN</name>
<dbReference type="InterPro" id="IPR043504">
    <property type="entry name" value="Peptidase_S1_PA_chymotrypsin"/>
</dbReference>
<dbReference type="PANTHER" id="PTHR43019">
    <property type="entry name" value="SERINE ENDOPROTEASE DEGS"/>
    <property type="match status" value="1"/>
</dbReference>
<feature type="transmembrane region" description="Helical" evidence="5">
    <location>
        <begin position="6"/>
        <end position="25"/>
    </location>
</feature>
<keyword evidence="6" id="KW-0378">Hydrolase</keyword>
<comment type="subcellular location">
    <subcellularLocation>
        <location evidence="1">Membrane</location>
        <topology evidence="1">Multi-pass membrane protein</topology>
    </subcellularLocation>
</comment>
<evidence type="ECO:0000313" key="7">
    <source>
        <dbReference type="Proteomes" id="UP001164390"/>
    </source>
</evidence>
<organism evidence="6 7">
    <name type="scientific">Solicola gregarius</name>
    <dbReference type="NCBI Taxonomy" id="2908642"/>
    <lineage>
        <taxon>Bacteria</taxon>
        <taxon>Bacillati</taxon>
        <taxon>Actinomycetota</taxon>
        <taxon>Actinomycetes</taxon>
        <taxon>Propionibacteriales</taxon>
        <taxon>Nocardioidaceae</taxon>
        <taxon>Solicola</taxon>
    </lineage>
</organism>
<dbReference type="RefSeq" id="WP_271636739.1">
    <property type="nucleotide sequence ID" value="NZ_CP094970.1"/>
</dbReference>
<dbReference type="GO" id="GO:0009403">
    <property type="term" value="P:toxin biosynthetic process"/>
    <property type="evidence" value="ECO:0007669"/>
    <property type="project" value="InterPro"/>
</dbReference>
<keyword evidence="6" id="KW-0645">Protease</keyword>
<dbReference type="AlphaFoldDB" id="A0AA46TM29"/>
<evidence type="ECO:0000313" key="6">
    <source>
        <dbReference type="EMBL" id="UYM07765.1"/>
    </source>
</evidence>
<keyword evidence="4 5" id="KW-0472">Membrane</keyword>
<dbReference type="InterPro" id="IPR003825">
    <property type="entry name" value="Colicin-V_CvpA"/>
</dbReference>
<keyword evidence="2 5" id="KW-0812">Transmembrane</keyword>
<dbReference type="PANTHER" id="PTHR43019:SF23">
    <property type="entry name" value="PROTEASE DO-LIKE 5, CHLOROPLASTIC"/>
    <property type="match status" value="1"/>
</dbReference>
<dbReference type="Proteomes" id="UP001164390">
    <property type="component" value="Chromosome"/>
</dbReference>
<evidence type="ECO:0000256" key="1">
    <source>
        <dbReference type="ARBA" id="ARBA00004141"/>
    </source>
</evidence>
<dbReference type="GO" id="GO:0006508">
    <property type="term" value="P:proteolysis"/>
    <property type="evidence" value="ECO:0007669"/>
    <property type="project" value="UniProtKB-KW"/>
</dbReference>
<keyword evidence="7" id="KW-1185">Reference proteome</keyword>
<protein>
    <submittedName>
        <fullName evidence="6">MarP family serine protease</fullName>
        <ecNumber evidence="6">3.4.21.-</ecNumber>
    </submittedName>
</protein>
<evidence type="ECO:0000256" key="4">
    <source>
        <dbReference type="ARBA" id="ARBA00023136"/>
    </source>
</evidence>
<feature type="transmembrane region" description="Helical" evidence="5">
    <location>
        <begin position="32"/>
        <end position="53"/>
    </location>
</feature>
<gene>
    <name evidence="6" type="ORF">L0C25_12060</name>
</gene>
<evidence type="ECO:0000256" key="5">
    <source>
        <dbReference type="SAM" id="Phobius"/>
    </source>
</evidence>
<feature type="transmembrane region" description="Helical" evidence="5">
    <location>
        <begin position="59"/>
        <end position="80"/>
    </location>
</feature>
<reference evidence="6" key="1">
    <citation type="submission" date="2022-01" db="EMBL/GenBank/DDBJ databases">
        <title>Nocardioidaceae gen. sp. A5X3R13.</title>
        <authorList>
            <person name="Lopez Marin M.A."/>
            <person name="Uhlik O."/>
        </authorList>
    </citation>
    <scope>NUCLEOTIDE SEQUENCE</scope>
    <source>
        <strain evidence="6">A5X3R13</strain>
    </source>
</reference>
<sequence length="391" mass="40917">MNVLDLILILVIVVYGMAGYWQGFVTGAAATGGLLIGGVFGIVIVPVVLGGLGDGVGTALLALVLVLICATVGQACGTYVGTHLRDQITWNPARSIDAVGGAVLSVVAVLVIAWCLGYAVSGTQIPGLSNSVRSSAVLSRVDDVMPDSARDGLQSFNSLIDSNLFPRYLEPFVPEQITHVRRPNEHILGLPVVRRTEPSVVKVIGEADDCDRGVEGSGFVYASERVMTNAHVVAGVDDPTVVVGDTRYDAETVVYNEDLDIAILAVDGLTARPLGFDLDGGAGANAVVMGYPDNGPFDAVPARIRAQQELRSPNIYDDGIVRRQVFSIRGLVRSGNSGGPLMSERGEVYGVVFAASVSDDNTGYVLTAEQVQEDARLGVGADQEVSTGGCT</sequence>
<dbReference type="GO" id="GO:0016020">
    <property type="term" value="C:membrane"/>
    <property type="evidence" value="ECO:0007669"/>
    <property type="project" value="UniProtKB-SubCell"/>
</dbReference>
<dbReference type="NCBIfam" id="NF033740">
    <property type="entry name" value="MarP_fam_protase"/>
    <property type="match status" value="1"/>
</dbReference>
<dbReference type="EMBL" id="CP094970">
    <property type="protein sequence ID" value="UYM07765.1"/>
    <property type="molecule type" value="Genomic_DNA"/>
</dbReference>